<reference evidence="3 4" key="2">
    <citation type="submission" date="2019-01" db="EMBL/GenBank/DDBJ databases">
        <title>A chromosome length genome reference of the Java medaka (oryzias javanicus).</title>
        <authorList>
            <person name="Herpin A."/>
            <person name="Takehana Y."/>
            <person name="Naruse K."/>
            <person name="Ansai S."/>
            <person name="Kawaguchi M."/>
        </authorList>
    </citation>
    <scope>NUCLEOTIDE SEQUENCE [LARGE SCALE GENOMIC DNA]</scope>
    <source>
        <strain evidence="3">RS831</strain>
        <tissue evidence="3">Whole body</tissue>
    </source>
</reference>
<dbReference type="OrthoDB" id="10058001at2759"/>
<accession>A0A437DFS3</accession>
<reference evidence="3 4" key="1">
    <citation type="submission" date="2018-11" db="EMBL/GenBank/DDBJ databases">
        <authorList>
            <person name="Lopez-Roques C."/>
            <person name="Donnadieu C."/>
            <person name="Bouchez O."/>
            <person name="Klopp C."/>
            <person name="Cabau C."/>
            <person name="Zahm M."/>
        </authorList>
    </citation>
    <scope>NUCLEOTIDE SEQUENCE [LARGE SCALE GENOMIC DNA]</scope>
    <source>
        <strain evidence="3">RS831</strain>
        <tissue evidence="3">Whole body</tissue>
    </source>
</reference>
<dbReference type="Proteomes" id="UP000283210">
    <property type="component" value="Chromosome 4"/>
</dbReference>
<evidence type="ECO:0000313" key="3">
    <source>
        <dbReference type="EMBL" id="RVE73848.1"/>
    </source>
</evidence>
<feature type="domain" description="DUF4685" evidence="2">
    <location>
        <begin position="28"/>
        <end position="92"/>
    </location>
</feature>
<evidence type="ECO:0000259" key="2">
    <source>
        <dbReference type="Pfam" id="PF15737"/>
    </source>
</evidence>
<gene>
    <name evidence="3" type="ORF">OJAV_G00035410</name>
</gene>
<feature type="compositionally biased region" description="Low complexity" evidence="1">
    <location>
        <begin position="250"/>
        <end position="265"/>
    </location>
</feature>
<keyword evidence="4" id="KW-1185">Reference proteome</keyword>
<dbReference type="EMBL" id="CM012440">
    <property type="protein sequence ID" value="RVE73848.1"/>
    <property type="molecule type" value="Genomic_DNA"/>
</dbReference>
<feature type="region of interest" description="Disordered" evidence="1">
    <location>
        <begin position="212"/>
        <end position="402"/>
    </location>
</feature>
<sequence length="453" mass="50547">MINKLVDLGTAHLFMRMQEKNSSGVRSQQQAQLDEVMLSEHLGNLNSFGSVAESARQHLVVSANRLLRFEDETEKEVETRYLERWSQRRQEMQRRAGVLVSKPDLESLKAGLELRQGKSPAVGRLRGQTVMRELGKINPGVRVSGGGVILDLSLNEDPPMIEERQKSLNRKQLRLRTEPLRETYIGCVTPSDTGRQGEKTCRESCAQVRQRTTHSEMFGSPQTASQPLLLIDPPTGSESSCSDAPHVHVSCSPSFRRPLSLSSPSKTSVMPQRNASNSRKQGKDLNQNQDRQRTPSCQRVHRHLGTGPELMEKVPFLEKKSREPNPAARPSSSGTSLEMKAGNQTPPALAIRDGSSTKSLRSEFPTEEDSHSERRQSRSRTRSLDRLPSKTQPPVSGPTHLGDLRSCGFLKTPPSVRWFCEGSNIFPMTKFSSVFNVWSEQNCSTDGRSADDH</sequence>
<feature type="compositionally biased region" description="Basic and acidic residues" evidence="1">
    <location>
        <begin position="310"/>
        <end position="323"/>
    </location>
</feature>
<evidence type="ECO:0000313" key="4">
    <source>
        <dbReference type="Proteomes" id="UP000283210"/>
    </source>
</evidence>
<feature type="compositionally biased region" description="Basic and acidic residues" evidence="1">
    <location>
        <begin position="368"/>
        <end position="388"/>
    </location>
</feature>
<feature type="compositionally biased region" description="Polar residues" evidence="1">
    <location>
        <begin position="266"/>
        <end position="297"/>
    </location>
</feature>
<dbReference type="InterPro" id="IPR032756">
    <property type="entry name" value="DUF4685"/>
</dbReference>
<dbReference type="Pfam" id="PF15737">
    <property type="entry name" value="DUF4685"/>
    <property type="match status" value="1"/>
</dbReference>
<organism evidence="3 4">
    <name type="scientific">Oryzias javanicus</name>
    <name type="common">Javanese ricefish</name>
    <name type="synonym">Aplocheilus javanicus</name>
    <dbReference type="NCBI Taxonomy" id="123683"/>
    <lineage>
        <taxon>Eukaryota</taxon>
        <taxon>Metazoa</taxon>
        <taxon>Chordata</taxon>
        <taxon>Craniata</taxon>
        <taxon>Vertebrata</taxon>
        <taxon>Euteleostomi</taxon>
        <taxon>Actinopterygii</taxon>
        <taxon>Neopterygii</taxon>
        <taxon>Teleostei</taxon>
        <taxon>Neoteleostei</taxon>
        <taxon>Acanthomorphata</taxon>
        <taxon>Ovalentaria</taxon>
        <taxon>Atherinomorphae</taxon>
        <taxon>Beloniformes</taxon>
        <taxon>Adrianichthyidae</taxon>
        <taxon>Oryziinae</taxon>
        <taxon>Oryzias</taxon>
    </lineage>
</organism>
<evidence type="ECO:0000256" key="1">
    <source>
        <dbReference type="SAM" id="MobiDB-lite"/>
    </source>
</evidence>
<proteinExistence type="predicted"/>
<feature type="compositionally biased region" description="Polar residues" evidence="1">
    <location>
        <begin position="330"/>
        <end position="346"/>
    </location>
</feature>
<protein>
    <recommendedName>
        <fullName evidence="2">DUF4685 domain-containing protein</fullName>
    </recommendedName>
</protein>
<dbReference type="AlphaFoldDB" id="A0A437DFS3"/>
<name>A0A437DFS3_ORYJA</name>